<sequence length="429" mass="44759">MNVPTTDISPVYMLSTKKCESPIAFDDALTPTRLDELRGALAVLAAAPITTLEVHPKPADIDVSRGIPLGSLSPLARELATLAADSSKVVASAASSSGETLYRMVVPAKVAAQVSGGVMRHMPSKAVAGGVHSAIVGAKGVGAHATFVPVAKGAVGGSAATAGVAVAGAGALTVAAPLILLTLAAGASAYADNQRQAAIDRIEALLTKANQERLDDERNRLDGCRSAIDKATGILLDKGKIGMALGLDSAVNVIDTAIAAAERRTTKWRDALATLPSDKVELPALTAAFDGIDDPNSEFYAHMELADLAVSLKRRVIVLQAVEHAQLDEGNLFENFTDALKLDAQNLDMLVANLDDIRLRLSTLQLDRSHGFRDFTFSSGSVDKLLDTAQRLRSMGDRVAVHGRQSDVAIEMVQAKDGSLVVLPPVAVA</sequence>
<dbReference type="EMBL" id="BAOP01000031">
    <property type="protein sequence ID" value="GAC81301.1"/>
    <property type="molecule type" value="Genomic_DNA"/>
</dbReference>
<name>M3TIH1_GORML</name>
<dbReference type="eggNOG" id="ENOG502Z9IT">
    <property type="taxonomic scope" value="Bacteria"/>
</dbReference>
<gene>
    <name evidence="1" type="ORF">GM1_031_00540</name>
</gene>
<organism evidence="1 2">
    <name type="scientific">Gordonia malaquae NBRC 108250</name>
    <dbReference type="NCBI Taxonomy" id="1223542"/>
    <lineage>
        <taxon>Bacteria</taxon>
        <taxon>Bacillati</taxon>
        <taxon>Actinomycetota</taxon>
        <taxon>Actinomycetes</taxon>
        <taxon>Mycobacteriales</taxon>
        <taxon>Gordoniaceae</taxon>
        <taxon>Gordonia</taxon>
    </lineage>
</organism>
<reference evidence="1 2" key="1">
    <citation type="submission" date="2013-02" db="EMBL/GenBank/DDBJ databases">
        <title>Whole genome shotgun sequence of Gordonia malaquae NBRC 108250.</title>
        <authorList>
            <person name="Yoshida I."/>
            <person name="Hosoyama A."/>
            <person name="Tsuchikane K."/>
            <person name="Ando Y."/>
            <person name="Baba S."/>
            <person name="Ohji S."/>
            <person name="Hamada M."/>
            <person name="Tamura T."/>
            <person name="Yamazoe A."/>
            <person name="Yamazaki S."/>
            <person name="Fujita N."/>
        </authorList>
    </citation>
    <scope>NUCLEOTIDE SEQUENCE [LARGE SCALE GENOMIC DNA]</scope>
    <source>
        <strain evidence="1 2">NBRC 108250</strain>
    </source>
</reference>
<dbReference type="RefSeq" id="WP_008380958.1">
    <property type="nucleotide sequence ID" value="NZ_BAOP01000031.1"/>
</dbReference>
<evidence type="ECO:0000313" key="2">
    <source>
        <dbReference type="Proteomes" id="UP000035009"/>
    </source>
</evidence>
<keyword evidence="2" id="KW-1185">Reference proteome</keyword>
<evidence type="ECO:0000313" key="1">
    <source>
        <dbReference type="EMBL" id="GAC81301.1"/>
    </source>
</evidence>
<protein>
    <submittedName>
        <fullName evidence="1">Uncharacterized protein</fullName>
    </submittedName>
</protein>
<accession>M3TIH1</accession>
<dbReference type="AlphaFoldDB" id="M3TIH1"/>
<proteinExistence type="predicted"/>
<dbReference type="Proteomes" id="UP000035009">
    <property type="component" value="Unassembled WGS sequence"/>
</dbReference>
<comment type="caution">
    <text evidence="1">The sequence shown here is derived from an EMBL/GenBank/DDBJ whole genome shotgun (WGS) entry which is preliminary data.</text>
</comment>